<dbReference type="Proteomes" id="UP000187283">
    <property type="component" value="Unassembled WGS sequence"/>
</dbReference>
<reference evidence="2 3" key="1">
    <citation type="submission" date="2017-01" db="EMBL/GenBank/DDBJ databases">
        <authorList>
            <person name="Mah S.A."/>
            <person name="Swanson W.J."/>
            <person name="Moy G.W."/>
            <person name="Vacquier V.D."/>
        </authorList>
    </citation>
    <scope>NUCLEOTIDE SEQUENCE [LARGE SCALE GENOMIC DNA]</scope>
    <source>
        <strain evidence="2 3">GSMNP</strain>
    </source>
</reference>
<sequence length="116" mass="13431">MSKIHNDSSKVHGESWIHYEPQKIRHFSEKLSKILSSSVQHPENVENFHPGKNKEDQKGRMQSHSPSETELGPAAIKSKSYTRHKKRSIEAKLELQRAFFTIKTNIERSEIARNPN</sequence>
<comment type="caution">
    <text evidence="2">The sequence shown here is derived from an EMBL/GenBank/DDBJ whole genome shotgun (WGS) entry which is preliminary data.</text>
</comment>
<protein>
    <submittedName>
        <fullName evidence="2">Uncharacterized protein</fullName>
    </submittedName>
</protein>
<accession>A0A1R1Y081</accession>
<feature type="region of interest" description="Disordered" evidence="1">
    <location>
        <begin position="36"/>
        <end position="83"/>
    </location>
</feature>
<name>A0A1R1Y081_9FUNG</name>
<evidence type="ECO:0000313" key="3">
    <source>
        <dbReference type="Proteomes" id="UP000187283"/>
    </source>
</evidence>
<proteinExistence type="predicted"/>
<evidence type="ECO:0000313" key="2">
    <source>
        <dbReference type="EMBL" id="OMJ20313.1"/>
    </source>
</evidence>
<keyword evidence="3" id="KW-1185">Reference proteome</keyword>
<evidence type="ECO:0000256" key="1">
    <source>
        <dbReference type="SAM" id="MobiDB-lite"/>
    </source>
</evidence>
<dbReference type="AlphaFoldDB" id="A0A1R1Y081"/>
<organism evidence="2 3">
    <name type="scientific">Smittium culicis</name>
    <dbReference type="NCBI Taxonomy" id="133412"/>
    <lineage>
        <taxon>Eukaryota</taxon>
        <taxon>Fungi</taxon>
        <taxon>Fungi incertae sedis</taxon>
        <taxon>Zoopagomycota</taxon>
        <taxon>Kickxellomycotina</taxon>
        <taxon>Harpellomycetes</taxon>
        <taxon>Harpellales</taxon>
        <taxon>Legeriomycetaceae</taxon>
        <taxon>Smittium</taxon>
    </lineage>
</organism>
<dbReference type="EMBL" id="LSSN01001272">
    <property type="protein sequence ID" value="OMJ20313.1"/>
    <property type="molecule type" value="Genomic_DNA"/>
</dbReference>
<gene>
    <name evidence="2" type="ORF">AYI70_g4190</name>
</gene>